<evidence type="ECO:0000259" key="2">
    <source>
        <dbReference type="Pfam" id="PF12248"/>
    </source>
</evidence>
<dbReference type="AlphaFoldDB" id="A0A6J8CK32"/>
<keyword evidence="1" id="KW-0732">Signal</keyword>
<proteinExistence type="predicted"/>
<sequence length="282" mass="31665">MDQWFETLFVCLLVSKASGIQIEANALTKVNGSVFVEFTPNMMTKTIDINRYNLELGGTTSLVFEVKACRNGHVLLSNYGVQNSSKPLYDILLGHNFDRSFIAYRADDSSDQASGHYSEFNTPKILNCNVFLPFWISWAGEFIKFGKGFTVGENTVGNYVHINHFEVRKIGVLTSHGQLGEWKVQLEVSDKFAGYFDSCYMNDTKADMVVVNDMQCSEIRCATLCGLLKSCMGYNFNSSMNRCELLSFGSDVVTDIPNHSEGGWRFYSKCYNGKTACLGCYF</sequence>
<evidence type="ECO:0000313" key="3">
    <source>
        <dbReference type="EMBL" id="CAC5396783.1"/>
    </source>
</evidence>
<protein>
    <recommendedName>
        <fullName evidence="2">Farnesoic acid O-methyl transferase domain-containing protein</fullName>
    </recommendedName>
</protein>
<accession>A0A6J8CK32</accession>
<dbReference type="Pfam" id="PF12248">
    <property type="entry name" value="Methyltransf_FA"/>
    <property type="match status" value="1"/>
</dbReference>
<reference evidence="3 4" key="1">
    <citation type="submission" date="2020-06" db="EMBL/GenBank/DDBJ databases">
        <authorList>
            <person name="Li R."/>
            <person name="Bekaert M."/>
        </authorList>
    </citation>
    <scope>NUCLEOTIDE SEQUENCE [LARGE SCALE GENOMIC DNA]</scope>
    <source>
        <strain evidence="4">wild</strain>
    </source>
</reference>
<organism evidence="3 4">
    <name type="scientific">Mytilus coruscus</name>
    <name type="common">Sea mussel</name>
    <dbReference type="NCBI Taxonomy" id="42192"/>
    <lineage>
        <taxon>Eukaryota</taxon>
        <taxon>Metazoa</taxon>
        <taxon>Spiralia</taxon>
        <taxon>Lophotrochozoa</taxon>
        <taxon>Mollusca</taxon>
        <taxon>Bivalvia</taxon>
        <taxon>Autobranchia</taxon>
        <taxon>Pteriomorphia</taxon>
        <taxon>Mytilida</taxon>
        <taxon>Mytiloidea</taxon>
        <taxon>Mytilidae</taxon>
        <taxon>Mytilinae</taxon>
        <taxon>Mytilus</taxon>
    </lineage>
</organism>
<dbReference type="OrthoDB" id="6102108at2759"/>
<name>A0A6J8CK32_MYTCO</name>
<evidence type="ECO:0000313" key="4">
    <source>
        <dbReference type="Proteomes" id="UP000507470"/>
    </source>
</evidence>
<dbReference type="InterPro" id="IPR022041">
    <property type="entry name" value="Methyltransf_FA"/>
</dbReference>
<evidence type="ECO:0000256" key="1">
    <source>
        <dbReference type="SAM" id="SignalP"/>
    </source>
</evidence>
<dbReference type="Proteomes" id="UP000507470">
    <property type="component" value="Unassembled WGS sequence"/>
</dbReference>
<gene>
    <name evidence="3" type="ORF">MCOR_31296</name>
</gene>
<feature type="chain" id="PRO_5026767738" description="Farnesoic acid O-methyl transferase domain-containing protein" evidence="1">
    <location>
        <begin position="20"/>
        <end position="282"/>
    </location>
</feature>
<keyword evidence="4" id="KW-1185">Reference proteome</keyword>
<dbReference type="EMBL" id="CACVKT020005649">
    <property type="protein sequence ID" value="CAC5396783.1"/>
    <property type="molecule type" value="Genomic_DNA"/>
</dbReference>
<feature type="domain" description="Farnesoic acid O-methyl transferase" evidence="2">
    <location>
        <begin position="55"/>
        <end position="184"/>
    </location>
</feature>
<feature type="signal peptide" evidence="1">
    <location>
        <begin position="1"/>
        <end position="19"/>
    </location>
</feature>